<organism evidence="1 2">
    <name type="scientific">Flavobacterium piscisymbiosum</name>
    <dbReference type="NCBI Taxonomy" id="2893753"/>
    <lineage>
        <taxon>Bacteria</taxon>
        <taxon>Pseudomonadati</taxon>
        <taxon>Bacteroidota</taxon>
        <taxon>Flavobacteriia</taxon>
        <taxon>Flavobacteriales</taxon>
        <taxon>Flavobacteriaceae</taxon>
        <taxon>Flavobacterium</taxon>
    </lineage>
</organism>
<evidence type="ECO:0000313" key="1">
    <source>
        <dbReference type="EMBL" id="MCC9061886.1"/>
    </source>
</evidence>
<proteinExistence type="predicted"/>
<dbReference type="EMBL" id="JAJJMM010000001">
    <property type="protein sequence ID" value="MCC9061886.1"/>
    <property type="molecule type" value="Genomic_DNA"/>
</dbReference>
<gene>
    <name evidence="1" type="ORF">LNP81_02630</name>
</gene>
<dbReference type="Proteomes" id="UP001430679">
    <property type="component" value="Unassembled WGS sequence"/>
</dbReference>
<keyword evidence="2" id="KW-1185">Reference proteome</keyword>
<reference evidence="1" key="1">
    <citation type="submission" date="2021-11" db="EMBL/GenBank/DDBJ databases">
        <title>Description of novel Flavobacterium species.</title>
        <authorList>
            <person name="Saticioglu I.B."/>
            <person name="Ay H."/>
            <person name="Altun S."/>
            <person name="Duman M."/>
        </authorList>
    </citation>
    <scope>NUCLEOTIDE SEQUENCE</scope>
    <source>
        <strain evidence="1">F-30</strain>
    </source>
</reference>
<protein>
    <submittedName>
        <fullName evidence="1">Uncharacterized protein</fullName>
    </submittedName>
</protein>
<evidence type="ECO:0000313" key="2">
    <source>
        <dbReference type="Proteomes" id="UP001430679"/>
    </source>
</evidence>
<dbReference type="RefSeq" id="WP_230033223.1">
    <property type="nucleotide sequence ID" value="NZ_JAJJMM010000001.1"/>
</dbReference>
<name>A0ABS8M8S8_9FLAO</name>
<accession>A0ABS8M8S8</accession>
<sequence>MENKITIPKPCNQNWNSMLPNKEGRFCNSCSKTVIDFTKMQNTEIKKYLIENSKGESICGHFKFDQVKGENNVKYDNLRNRFSRIRIKPIKKMALFSLSLLFSLTSCMGKAAVEGEPAVIDNDTISDSEIVNKEMDTLKQNDSIKSEIIQKEKK</sequence>
<comment type="caution">
    <text evidence="1">The sequence shown here is derived from an EMBL/GenBank/DDBJ whole genome shotgun (WGS) entry which is preliminary data.</text>
</comment>